<dbReference type="Proteomes" id="UP000061587">
    <property type="component" value="Chromosome"/>
</dbReference>
<dbReference type="InterPro" id="IPR050134">
    <property type="entry name" value="NAD-dep_sirtuin_deacylases"/>
</dbReference>
<feature type="binding site" evidence="3">
    <location>
        <begin position="36"/>
        <end position="55"/>
    </location>
    <ligand>
        <name>NAD(+)</name>
        <dbReference type="ChEBI" id="CHEBI:57540"/>
    </ligand>
</feature>
<dbReference type="PATRIC" id="fig|821.40.peg.1850"/>
<dbReference type="GO" id="GO:0005737">
    <property type="term" value="C:cytoplasm"/>
    <property type="evidence" value="ECO:0007669"/>
    <property type="project" value="UniProtKB-SubCell"/>
</dbReference>
<accession>A0A0P0M1V4</accession>
<dbReference type="AlphaFoldDB" id="A0A0P0M1V4"/>
<comment type="domain">
    <text evidence="3">2 residues (Tyr-80 and Arg-83) present in a large hydrophobic pocket are probably involved in substrate specificity. They are important for desuccinylation activity, but dispensable for deacetylation activity.</text>
</comment>
<dbReference type="InterPro" id="IPR029035">
    <property type="entry name" value="DHS-like_NAD/FAD-binding_dom"/>
</dbReference>
<protein>
    <recommendedName>
        <fullName evidence="3">NAD-dependent protein deacylase</fullName>
        <ecNumber evidence="3">2.3.1.286</ecNumber>
    </recommendedName>
    <alternativeName>
        <fullName evidence="3">Regulatory protein SIR2 homolog</fullName>
    </alternativeName>
</protein>
<dbReference type="Pfam" id="PF02146">
    <property type="entry name" value="SIR2"/>
    <property type="match status" value="1"/>
</dbReference>
<dbReference type="CDD" id="cd01412">
    <property type="entry name" value="SIRT5_Af1_CobB"/>
    <property type="match status" value="1"/>
</dbReference>
<dbReference type="EC" id="2.3.1.286" evidence="3"/>
<dbReference type="GO" id="GO:0036054">
    <property type="term" value="F:protein-malonyllysine demalonylase activity"/>
    <property type="evidence" value="ECO:0007669"/>
    <property type="project" value="InterPro"/>
</dbReference>
<keyword evidence="2 3" id="KW-0520">NAD</keyword>
<evidence type="ECO:0000256" key="3">
    <source>
        <dbReference type="HAMAP-Rule" id="MF_01121"/>
    </source>
</evidence>
<dbReference type="InterPro" id="IPR026591">
    <property type="entry name" value="Sirtuin_cat_small_dom_sf"/>
</dbReference>
<comment type="caution">
    <text evidence="3 4">Lacks conserved residue(s) required for the propagation of feature annotation.</text>
</comment>
<dbReference type="InterPro" id="IPR027546">
    <property type="entry name" value="Sirtuin_class_III"/>
</dbReference>
<dbReference type="InterPro" id="IPR026590">
    <property type="entry name" value="Ssirtuin_cat_dom"/>
</dbReference>
<keyword evidence="3" id="KW-0963">Cytoplasm</keyword>
<sequence>MFYLNESVFNNLIFLIFVCLVKRGGLEMKNLVVLTGAGMSAESGISTFRDAGGLWDQYPVEQVATPEGYAANPKLVIDFYNERRKQLLAVKPNRGHKLVSEMEKFFNVTVITQNIDNLHERAGSSHIIHLHGELTKVTSSWQPNNPAYIKELKPEEYEIHLGDLAGDGSQFRPFIVWFGESVPMIETAIEYAETADIFLIIGTSLNVYPAAGLLNYVPARTPVYLIDPKQVPIASGRKVHVIQKGASEGMEELKKILVG</sequence>
<name>A0A0P0M1V4_PHOVU</name>
<feature type="binding site" evidence="3">
    <location>
        <position position="83"/>
    </location>
    <ligand>
        <name>substrate</name>
    </ligand>
</feature>
<dbReference type="PROSITE" id="PS50305">
    <property type="entry name" value="SIRTUIN"/>
    <property type="match status" value="1"/>
</dbReference>
<evidence type="ECO:0000256" key="4">
    <source>
        <dbReference type="PROSITE-ProRule" id="PRU00236"/>
    </source>
</evidence>
<dbReference type="InterPro" id="IPR003000">
    <property type="entry name" value="Sirtuin"/>
</dbReference>
<dbReference type="GO" id="GO:0017136">
    <property type="term" value="F:histone deacetylase activity, NAD-dependent"/>
    <property type="evidence" value="ECO:0007669"/>
    <property type="project" value="TreeGrafter"/>
</dbReference>
<evidence type="ECO:0000259" key="5">
    <source>
        <dbReference type="PROSITE" id="PS50305"/>
    </source>
</evidence>
<evidence type="ECO:0000313" key="6">
    <source>
        <dbReference type="EMBL" id="ALK84161.1"/>
    </source>
</evidence>
<comment type="function">
    <text evidence="3">NAD-dependent lysine deacetylase and desuccinylase that specifically removes acetyl and succinyl groups on target proteins. Modulates the activities of several proteins which are inactive in their acylated form.</text>
</comment>
<dbReference type="GO" id="GO:0070403">
    <property type="term" value="F:NAD+ binding"/>
    <property type="evidence" value="ECO:0007669"/>
    <property type="project" value="UniProtKB-UniRule"/>
</dbReference>
<comment type="catalytic activity">
    <reaction evidence="3">
        <text>N(6)-succinyl-L-lysyl-[protein] + NAD(+) + H2O = 2''-O-succinyl-ADP-D-ribose + nicotinamide + L-lysyl-[protein]</text>
        <dbReference type="Rhea" id="RHEA:47668"/>
        <dbReference type="Rhea" id="RHEA-COMP:9752"/>
        <dbReference type="Rhea" id="RHEA-COMP:11877"/>
        <dbReference type="ChEBI" id="CHEBI:15377"/>
        <dbReference type="ChEBI" id="CHEBI:17154"/>
        <dbReference type="ChEBI" id="CHEBI:29969"/>
        <dbReference type="ChEBI" id="CHEBI:57540"/>
        <dbReference type="ChEBI" id="CHEBI:87830"/>
        <dbReference type="ChEBI" id="CHEBI:87832"/>
    </reaction>
</comment>
<dbReference type="Gene3D" id="3.30.1600.10">
    <property type="entry name" value="SIR2/SIRT2 'Small Domain"/>
    <property type="match status" value="1"/>
</dbReference>
<reference evidence="6 7" key="2">
    <citation type="journal article" date="2016" name="Genome Biol. Evol.">
        <title>Extensive mobilome-driven genome diversification in mouse gut-associated Bacteroides vulgatus mpk.</title>
        <authorList>
            <person name="Lange A."/>
            <person name="Beier S."/>
            <person name="Steimle A."/>
            <person name="Autenrieth I.B."/>
            <person name="Huson D.H."/>
            <person name="Frick J.S."/>
        </authorList>
    </citation>
    <scope>NUCLEOTIDE SEQUENCE [LARGE SCALE GENOMIC DNA]</scope>
    <source>
        <strain evidence="7">mpk</strain>
    </source>
</reference>
<dbReference type="SUPFAM" id="SSF52467">
    <property type="entry name" value="DHS-like NAD/FAD-binding domain"/>
    <property type="match status" value="1"/>
</dbReference>
<dbReference type="PANTHER" id="PTHR11085">
    <property type="entry name" value="NAD-DEPENDENT PROTEIN DEACYLASE SIRTUIN-5, MITOCHONDRIAL-RELATED"/>
    <property type="match status" value="1"/>
</dbReference>
<feature type="binding site" evidence="3">
    <location>
        <position position="242"/>
    </location>
    <ligand>
        <name>NAD(+)</name>
        <dbReference type="ChEBI" id="CHEBI:57540"/>
    </ligand>
</feature>
<evidence type="ECO:0000313" key="7">
    <source>
        <dbReference type="Proteomes" id="UP000061587"/>
    </source>
</evidence>
<comment type="catalytic activity">
    <reaction evidence="3">
        <text>N(6)-acetyl-L-lysyl-[protein] + NAD(+) + H2O = 2''-O-acetyl-ADP-D-ribose + nicotinamide + L-lysyl-[protein]</text>
        <dbReference type="Rhea" id="RHEA:43636"/>
        <dbReference type="Rhea" id="RHEA-COMP:9752"/>
        <dbReference type="Rhea" id="RHEA-COMP:10731"/>
        <dbReference type="ChEBI" id="CHEBI:15377"/>
        <dbReference type="ChEBI" id="CHEBI:17154"/>
        <dbReference type="ChEBI" id="CHEBI:29969"/>
        <dbReference type="ChEBI" id="CHEBI:57540"/>
        <dbReference type="ChEBI" id="CHEBI:61930"/>
        <dbReference type="ChEBI" id="CHEBI:83767"/>
        <dbReference type="EC" id="2.3.1.286"/>
    </reaction>
</comment>
<feature type="binding site" evidence="3">
    <location>
        <begin position="202"/>
        <end position="204"/>
    </location>
    <ligand>
        <name>NAD(+)</name>
        <dbReference type="ChEBI" id="CHEBI:57540"/>
    </ligand>
</feature>
<reference evidence="7" key="1">
    <citation type="submission" date="2015-10" db="EMBL/GenBank/DDBJ databases">
        <title>Extensive mobilome-driven genome diversification in gut-associated Bacteroides vulgatus mpk.</title>
        <authorList>
            <person name="Beier S."/>
            <person name="Lange A."/>
            <person name="Huson D.H."/>
            <person name="Frick J.-S."/>
            <person name="Autenrieth I.B."/>
        </authorList>
    </citation>
    <scope>NUCLEOTIDE SEQUENCE [LARGE SCALE GENOMIC DNA]</scope>
    <source>
        <strain evidence="7">mpk</strain>
    </source>
</reference>
<dbReference type="EMBL" id="CP013020">
    <property type="protein sequence ID" value="ALK84161.1"/>
    <property type="molecule type" value="Genomic_DNA"/>
</dbReference>
<comment type="subcellular location">
    <subcellularLocation>
        <location evidence="3">Cytoplasm</location>
    </subcellularLocation>
</comment>
<dbReference type="HAMAP" id="MF_01121">
    <property type="entry name" value="Sirtuin_ClassIII"/>
    <property type="match status" value="1"/>
</dbReference>
<feature type="binding site" evidence="3">
    <location>
        <position position="80"/>
    </location>
    <ligand>
        <name>substrate</name>
    </ligand>
</feature>
<feature type="domain" description="Deacetylase sirtuin-type" evidence="5">
    <location>
        <begin position="5"/>
        <end position="259"/>
    </location>
</feature>
<dbReference type="GO" id="GO:0036055">
    <property type="term" value="F:protein-succinyllysine desuccinylase activity"/>
    <property type="evidence" value="ECO:0007669"/>
    <property type="project" value="UniProtKB-UniRule"/>
</dbReference>
<dbReference type="PANTHER" id="PTHR11085:SF4">
    <property type="entry name" value="NAD-DEPENDENT PROTEIN DEACYLASE"/>
    <property type="match status" value="1"/>
</dbReference>
<feature type="active site" description="Proton acceptor" evidence="3">
    <location>
        <position position="131"/>
    </location>
</feature>
<gene>
    <name evidence="3" type="primary">cobB</name>
    <name evidence="6" type="ORF">BvMPK_1555</name>
</gene>
<proteinExistence type="inferred from homology"/>
<feature type="binding site" evidence="3">
    <location>
        <begin position="113"/>
        <end position="116"/>
    </location>
    <ligand>
        <name>NAD(+)</name>
        <dbReference type="ChEBI" id="CHEBI:57540"/>
    </ligand>
</feature>
<comment type="similarity">
    <text evidence="3">Belongs to the sirtuin family. Class III subfamily.</text>
</comment>
<dbReference type="Gene3D" id="3.40.50.1220">
    <property type="entry name" value="TPP-binding domain"/>
    <property type="match status" value="1"/>
</dbReference>
<keyword evidence="1" id="KW-0808">Transferase</keyword>
<evidence type="ECO:0000256" key="2">
    <source>
        <dbReference type="ARBA" id="ARBA00023027"/>
    </source>
</evidence>
<organism evidence="6 7">
    <name type="scientific">Phocaeicola vulgatus</name>
    <name type="common">Bacteroides vulgatus</name>
    <dbReference type="NCBI Taxonomy" id="821"/>
    <lineage>
        <taxon>Bacteria</taxon>
        <taxon>Pseudomonadati</taxon>
        <taxon>Bacteroidota</taxon>
        <taxon>Bacteroidia</taxon>
        <taxon>Bacteroidales</taxon>
        <taxon>Bacteroidaceae</taxon>
        <taxon>Phocaeicola</taxon>
    </lineage>
</organism>
<evidence type="ECO:0000256" key="1">
    <source>
        <dbReference type="ARBA" id="ARBA00022679"/>
    </source>
</evidence>